<feature type="transmembrane region" description="Helical" evidence="1">
    <location>
        <begin position="48"/>
        <end position="67"/>
    </location>
</feature>
<reference evidence="2 3" key="1">
    <citation type="submission" date="2019-10" db="EMBL/GenBank/DDBJ databases">
        <authorList>
            <person name="Karimi E."/>
        </authorList>
    </citation>
    <scope>NUCLEOTIDE SEQUENCE [LARGE SCALE GENOMIC DNA]</scope>
    <source>
        <strain evidence="2">Acinetobacter sp. 8BE</strain>
    </source>
</reference>
<dbReference type="RefSeq" id="WP_159724861.1">
    <property type="nucleotide sequence ID" value="NZ_LR732744.1"/>
</dbReference>
<dbReference type="EMBL" id="CABWKZ010000010">
    <property type="protein sequence ID" value="VXA54713.1"/>
    <property type="molecule type" value="Genomic_DNA"/>
</dbReference>
<keyword evidence="1" id="KW-0472">Membrane</keyword>
<name>A0A653K2N5_9GAMM</name>
<dbReference type="AlphaFoldDB" id="A0A653K2N5"/>
<evidence type="ECO:0000313" key="2">
    <source>
        <dbReference type="EMBL" id="VXA54713.1"/>
    </source>
</evidence>
<organism evidence="2 3">
    <name type="scientific">Acinetobacter proteolyticus</name>
    <dbReference type="NCBI Taxonomy" id="1776741"/>
    <lineage>
        <taxon>Bacteria</taxon>
        <taxon>Pseudomonadati</taxon>
        <taxon>Pseudomonadota</taxon>
        <taxon>Gammaproteobacteria</taxon>
        <taxon>Moraxellales</taxon>
        <taxon>Moraxellaceae</taxon>
        <taxon>Acinetobacter</taxon>
    </lineage>
</organism>
<gene>
    <name evidence="2" type="ORF">ACI8B_180182</name>
</gene>
<dbReference type="Proteomes" id="UP000430404">
    <property type="component" value="Unassembled WGS sequence"/>
</dbReference>
<sequence length="75" mass="7943">MTEIMNCLSVLALFAVFGIGLVTCCSEAKKAWSARKITGQTIFERKAYGLKAGSSLCLALLALIGLADAAKGVFW</sequence>
<keyword evidence="1" id="KW-0812">Transmembrane</keyword>
<keyword evidence="1" id="KW-1133">Transmembrane helix</keyword>
<accession>A0A653K2N5</accession>
<proteinExistence type="predicted"/>
<evidence type="ECO:0000313" key="3">
    <source>
        <dbReference type="Proteomes" id="UP000430404"/>
    </source>
</evidence>
<protein>
    <submittedName>
        <fullName evidence="2">Uncharacterized protein</fullName>
    </submittedName>
</protein>
<evidence type="ECO:0000256" key="1">
    <source>
        <dbReference type="SAM" id="Phobius"/>
    </source>
</evidence>